<accession>A0ABN7VRA6</accession>
<keyword evidence="6 11" id="KW-0347">Helicase</keyword>
<evidence type="ECO:0000256" key="7">
    <source>
        <dbReference type="ARBA" id="ARBA00022840"/>
    </source>
</evidence>
<dbReference type="EMBL" id="CAJVQB010019391">
    <property type="protein sequence ID" value="CAG8790986.1"/>
    <property type="molecule type" value="Genomic_DNA"/>
</dbReference>
<keyword evidence="8 10" id="KW-0238">DNA-binding</keyword>
<comment type="catalytic activity">
    <reaction evidence="11">
        <text>ATP + H2O = ADP + phosphate + H(+)</text>
        <dbReference type="Rhea" id="RHEA:13065"/>
        <dbReference type="ChEBI" id="CHEBI:15377"/>
        <dbReference type="ChEBI" id="CHEBI:15378"/>
        <dbReference type="ChEBI" id="CHEBI:30616"/>
        <dbReference type="ChEBI" id="CHEBI:43474"/>
        <dbReference type="ChEBI" id="CHEBI:456216"/>
        <dbReference type="EC" id="3.6.4.12"/>
    </reaction>
</comment>
<comment type="subcellular location">
    <subcellularLocation>
        <location evidence="1 11">Nucleus</location>
    </subcellularLocation>
</comment>
<keyword evidence="5 11" id="KW-0378">Hydrolase</keyword>
<dbReference type="InterPro" id="IPR027925">
    <property type="entry name" value="MCM_N"/>
</dbReference>
<dbReference type="InterPro" id="IPR027417">
    <property type="entry name" value="P-loop_NTPase"/>
</dbReference>
<dbReference type="Gene3D" id="2.40.50.140">
    <property type="entry name" value="Nucleic acid-binding proteins"/>
    <property type="match status" value="1"/>
</dbReference>
<evidence type="ECO:0000256" key="9">
    <source>
        <dbReference type="ARBA" id="ARBA00023242"/>
    </source>
</evidence>
<gene>
    <name evidence="13" type="ORF">GMARGA_LOCUS21230</name>
</gene>
<dbReference type="InterPro" id="IPR031327">
    <property type="entry name" value="MCM"/>
</dbReference>
<dbReference type="InterPro" id="IPR033762">
    <property type="entry name" value="MCM_OB"/>
</dbReference>
<dbReference type="Pfam" id="PF00493">
    <property type="entry name" value="MCM"/>
    <property type="match status" value="1"/>
</dbReference>
<dbReference type="PRINTS" id="PR01657">
    <property type="entry name" value="MCMFAMILY"/>
</dbReference>
<comment type="subunit">
    <text evidence="11">Component of the MCM2-7 complex.</text>
</comment>
<feature type="non-terminal residue" evidence="13">
    <location>
        <position position="744"/>
    </location>
</feature>
<dbReference type="InterPro" id="IPR003593">
    <property type="entry name" value="AAA+_ATPase"/>
</dbReference>
<evidence type="ECO:0000256" key="4">
    <source>
        <dbReference type="ARBA" id="ARBA00022741"/>
    </source>
</evidence>
<keyword evidence="7 10" id="KW-0067">ATP-binding</keyword>
<dbReference type="PROSITE" id="PS00847">
    <property type="entry name" value="MCM_1"/>
    <property type="match status" value="1"/>
</dbReference>
<dbReference type="Pfam" id="PF17207">
    <property type="entry name" value="MCM_OB"/>
    <property type="match status" value="1"/>
</dbReference>
<evidence type="ECO:0000256" key="1">
    <source>
        <dbReference type="ARBA" id="ARBA00004123"/>
    </source>
</evidence>
<protein>
    <recommendedName>
        <fullName evidence="11">DNA replication licensing factor MCM3</fullName>
        <ecNumber evidence="11">3.6.4.12</ecNumber>
    </recommendedName>
</protein>
<dbReference type="EC" id="3.6.4.12" evidence="11"/>
<keyword evidence="3 11" id="KW-0235">DNA replication</keyword>
<dbReference type="Proteomes" id="UP000789901">
    <property type="component" value="Unassembled WGS sequence"/>
</dbReference>
<dbReference type="SUPFAM" id="SSF50249">
    <property type="entry name" value="Nucleic acid-binding proteins"/>
    <property type="match status" value="1"/>
</dbReference>
<evidence type="ECO:0000256" key="6">
    <source>
        <dbReference type="ARBA" id="ARBA00022806"/>
    </source>
</evidence>
<organism evidence="13 14">
    <name type="scientific">Gigaspora margarita</name>
    <dbReference type="NCBI Taxonomy" id="4874"/>
    <lineage>
        <taxon>Eukaryota</taxon>
        <taxon>Fungi</taxon>
        <taxon>Fungi incertae sedis</taxon>
        <taxon>Mucoromycota</taxon>
        <taxon>Glomeromycotina</taxon>
        <taxon>Glomeromycetes</taxon>
        <taxon>Diversisporales</taxon>
        <taxon>Gigasporaceae</taxon>
        <taxon>Gigaspora</taxon>
    </lineage>
</organism>
<dbReference type="InterPro" id="IPR008046">
    <property type="entry name" value="Mcm3"/>
</dbReference>
<dbReference type="SMART" id="SM00350">
    <property type="entry name" value="MCM"/>
    <property type="match status" value="1"/>
</dbReference>
<keyword evidence="9 11" id="KW-0539">Nucleus</keyword>
<evidence type="ECO:0000256" key="11">
    <source>
        <dbReference type="RuleBase" id="RU368061"/>
    </source>
</evidence>
<evidence type="ECO:0000313" key="14">
    <source>
        <dbReference type="Proteomes" id="UP000789901"/>
    </source>
</evidence>
<dbReference type="InterPro" id="IPR012340">
    <property type="entry name" value="NA-bd_OB-fold"/>
</dbReference>
<dbReference type="Gene3D" id="3.30.1640.10">
    <property type="entry name" value="mini-chromosome maintenance (MCM) complex, chain A, domain 1"/>
    <property type="match status" value="1"/>
</dbReference>
<dbReference type="PROSITE" id="PS50051">
    <property type="entry name" value="MCM_2"/>
    <property type="match status" value="1"/>
</dbReference>
<evidence type="ECO:0000256" key="3">
    <source>
        <dbReference type="ARBA" id="ARBA00022705"/>
    </source>
</evidence>
<keyword evidence="4 10" id="KW-0547">Nucleotide-binding</keyword>
<evidence type="ECO:0000256" key="5">
    <source>
        <dbReference type="ARBA" id="ARBA00022801"/>
    </source>
</evidence>
<reference evidence="13 14" key="1">
    <citation type="submission" date="2021-06" db="EMBL/GenBank/DDBJ databases">
        <authorList>
            <person name="Kallberg Y."/>
            <person name="Tangrot J."/>
            <person name="Rosling A."/>
        </authorList>
    </citation>
    <scope>NUCLEOTIDE SEQUENCE [LARGE SCALE GENOMIC DNA]</scope>
    <source>
        <strain evidence="13 14">120-4 pot B 10/14</strain>
    </source>
</reference>
<dbReference type="PANTHER" id="PTHR11630:SF46">
    <property type="entry name" value="DNA REPLICATION LICENSING FACTOR MCM3-RELATED"/>
    <property type="match status" value="1"/>
</dbReference>
<dbReference type="PRINTS" id="PR01659">
    <property type="entry name" value="MCMPROTEIN3"/>
</dbReference>
<comment type="function">
    <text evidence="11">Acts as component of the MCM2-7 complex (MCM complex) which is the replicative helicase essential for 'once per cell cycle' DNA replication initiation and elongation in eukaryotic cells. The active ATPase sites in the MCM2-7 ring are formed through the interaction surfaces of two neighboring subunits such that a critical structure of a conserved arginine finger motif is provided in trans relative to the ATP-binding site of the Walker A box of the adjacent subunit. The six ATPase active sites, however, are likely to contribute differentially to the complex helicase activity.</text>
</comment>
<dbReference type="Gene3D" id="3.40.50.300">
    <property type="entry name" value="P-loop containing nucleotide triphosphate hydrolases"/>
    <property type="match status" value="1"/>
</dbReference>
<dbReference type="Pfam" id="PF23191">
    <property type="entry name" value="WHD_MCM3_C"/>
    <property type="match status" value="1"/>
</dbReference>
<dbReference type="SUPFAM" id="SSF52540">
    <property type="entry name" value="P-loop containing nucleoside triphosphate hydrolases"/>
    <property type="match status" value="1"/>
</dbReference>
<evidence type="ECO:0000256" key="8">
    <source>
        <dbReference type="ARBA" id="ARBA00023125"/>
    </source>
</evidence>
<comment type="similarity">
    <text evidence="2 10">Belongs to the MCM family.</text>
</comment>
<dbReference type="Pfam" id="PF17855">
    <property type="entry name" value="MCM_lid"/>
    <property type="match status" value="1"/>
</dbReference>
<name>A0ABN7VRA6_GIGMA</name>
<proteinExistence type="inferred from homology"/>
<evidence type="ECO:0000313" key="13">
    <source>
        <dbReference type="EMBL" id="CAG8790986.1"/>
    </source>
</evidence>
<dbReference type="PANTHER" id="PTHR11630">
    <property type="entry name" value="DNA REPLICATION LICENSING FACTOR MCM FAMILY MEMBER"/>
    <property type="match status" value="1"/>
</dbReference>
<evidence type="ECO:0000256" key="10">
    <source>
        <dbReference type="RuleBase" id="RU004070"/>
    </source>
</evidence>
<dbReference type="InterPro" id="IPR056575">
    <property type="entry name" value="WH_MCM3_C"/>
</dbReference>
<comment type="caution">
    <text evidence="13">The sequence shown here is derived from an EMBL/GenBank/DDBJ whole genome shotgun (WGS) entry which is preliminary data.</text>
</comment>
<sequence>MSANAKELRLQDELFNERARFLKEFLEANDRDYEIKYKSEILRLLRAGEKRLIVSLNDLRHYHNENSEKIIDSPNEWILALEKAIKDVALSLNDPIINKIEDLHVHVGFTGNFRYHVNPGTLKSIHLGKLICVEGIVSRCSLVRLKLSKSVHFCEKTGVFYYKEYQDSTTIGNHLPAASGYPTEDENGNPLTTEFGHSVYKDHQTICLQEMPEKAQTGQLLRSVDIILDDDLVDKVKPGDRIQLAGCYKAIGKPNQATTSATFKTIIIATNITILSGDVGRRIITDEDIKNIKKVSKTKDVFELLARSLAPSIYGHEIIKKAILLMLLGGKEQNLPSGTHIRGDINILMVGDPSTAKSQLLRRVLNIAPLAIATTGRGSSGVGLTAAVSRDKETGERCLDAGAMVLGDRGVVCIDEFDKMTDNDRVAIHEVMEQQTVTIAKAGIHTSLNARCSVIAAANPVYGQYDVHKDPAHNIALPDSLLSRFDLVFVVTDEINDMRDRRISQHVLRLHQYRPRNLEEGVPIKDDSRQTIFMEQTGPVAPTQMRVYQHDRDGDDSDSEESEILSSEFLQKYIQYVKNCVTPKLTREAADYICNSWVELRNTEANRGESKTSPMTPRALDSLFRLATAHAKARLAKTVRKYDAEAAEAIIKFALFKEVKAKARNKRRFEGQRLFSTLFEDINNELPESQRFTTEEARAALKKLADVNKVMFSGNVQDTRKKYGGALRRAYGGGTYSGAYGEHS</sequence>
<evidence type="ECO:0000259" key="12">
    <source>
        <dbReference type="PROSITE" id="PS50051"/>
    </source>
</evidence>
<dbReference type="Gene3D" id="2.20.28.10">
    <property type="match status" value="1"/>
</dbReference>
<evidence type="ECO:0000256" key="2">
    <source>
        <dbReference type="ARBA" id="ARBA00008010"/>
    </source>
</evidence>
<dbReference type="InterPro" id="IPR041562">
    <property type="entry name" value="MCM_lid"/>
</dbReference>
<dbReference type="InterPro" id="IPR001208">
    <property type="entry name" value="MCM_dom"/>
</dbReference>
<dbReference type="InterPro" id="IPR018525">
    <property type="entry name" value="MCM_CS"/>
</dbReference>
<dbReference type="SMART" id="SM00382">
    <property type="entry name" value="AAA"/>
    <property type="match status" value="1"/>
</dbReference>
<feature type="domain" description="MCM C-terminal AAA(+) ATPase" evidence="12">
    <location>
        <begin position="301"/>
        <end position="507"/>
    </location>
</feature>
<dbReference type="Pfam" id="PF14551">
    <property type="entry name" value="MCM_N"/>
    <property type="match status" value="1"/>
</dbReference>
<keyword evidence="14" id="KW-1185">Reference proteome</keyword>